<proteinExistence type="predicted"/>
<dbReference type="EMBL" id="OZ034813">
    <property type="protein sequence ID" value="CAL1354478.1"/>
    <property type="molecule type" value="Genomic_DNA"/>
</dbReference>
<protein>
    <submittedName>
        <fullName evidence="1">Uncharacterized protein</fullName>
    </submittedName>
</protein>
<evidence type="ECO:0000313" key="1">
    <source>
        <dbReference type="EMBL" id="CAL1354478.1"/>
    </source>
</evidence>
<dbReference type="Proteomes" id="UP001497516">
    <property type="component" value="Chromosome 1"/>
</dbReference>
<keyword evidence="2" id="KW-1185">Reference proteome</keyword>
<name>A0AAV2CD96_9ROSI</name>
<dbReference type="AlphaFoldDB" id="A0AAV2CD96"/>
<evidence type="ECO:0000313" key="2">
    <source>
        <dbReference type="Proteomes" id="UP001497516"/>
    </source>
</evidence>
<accession>A0AAV2CD96</accession>
<sequence>MQQMYEAAQQQEMLRAYNEQQQQQRQFQQQEAIGLMDGGVTTTGFNGVPSAPLALGNIGHGTSSYQGQQQVIELKPQLFLQQQERSAGSIISVLAARSFPTMSLPWQSNIIIVVAVVQAAARRSPTQSKYPSSAEAMKGYVT</sequence>
<gene>
    <name evidence="1" type="ORF">LTRI10_LOCUS2285</name>
</gene>
<reference evidence="1 2" key="1">
    <citation type="submission" date="2024-04" db="EMBL/GenBank/DDBJ databases">
        <authorList>
            <person name="Fracassetti M."/>
        </authorList>
    </citation>
    <scope>NUCLEOTIDE SEQUENCE [LARGE SCALE GENOMIC DNA]</scope>
</reference>
<organism evidence="1 2">
    <name type="scientific">Linum trigynum</name>
    <dbReference type="NCBI Taxonomy" id="586398"/>
    <lineage>
        <taxon>Eukaryota</taxon>
        <taxon>Viridiplantae</taxon>
        <taxon>Streptophyta</taxon>
        <taxon>Embryophyta</taxon>
        <taxon>Tracheophyta</taxon>
        <taxon>Spermatophyta</taxon>
        <taxon>Magnoliopsida</taxon>
        <taxon>eudicotyledons</taxon>
        <taxon>Gunneridae</taxon>
        <taxon>Pentapetalae</taxon>
        <taxon>rosids</taxon>
        <taxon>fabids</taxon>
        <taxon>Malpighiales</taxon>
        <taxon>Linaceae</taxon>
        <taxon>Linum</taxon>
    </lineage>
</organism>